<dbReference type="EMBL" id="JACSYB010000001">
    <property type="protein sequence ID" value="MCG8146955.1"/>
    <property type="molecule type" value="Genomic_DNA"/>
</dbReference>
<dbReference type="Pfam" id="PF11536">
    <property type="entry name" value="DUF3226"/>
    <property type="match status" value="1"/>
</dbReference>
<gene>
    <name evidence="1" type="ORF">H9W84_02245</name>
</gene>
<proteinExistence type="predicted"/>
<reference evidence="1" key="1">
    <citation type="submission" date="2021-08" db="EMBL/GenBank/DDBJ databases">
        <title>Complete genome sequence of Moraxella sp strain PS-22.</title>
        <authorList>
            <person name="Das S.K."/>
        </authorList>
    </citation>
    <scope>NUCLEOTIDE SEQUENCE</scope>
    <source>
        <strain evidence="1">PS-22</strain>
    </source>
</reference>
<accession>A0A9X2A0L0</accession>
<dbReference type="RefSeq" id="WP_060995081.1">
    <property type="nucleotide sequence ID" value="NZ_JACSYB010000001.1"/>
</dbReference>
<comment type="caution">
    <text evidence="1">The sequence shown here is derived from an EMBL/GenBank/DDBJ whole genome shotgun (WGS) entry which is preliminary data.</text>
</comment>
<protein>
    <submittedName>
        <fullName evidence="1">Uncharacterized protein</fullName>
    </submittedName>
</protein>
<sequence length="220" mass="25389">MIKHLIVEAESDKLFIQTFLRHENLNLQLNIDVATPQDLEPTAYTTKQAVLQQLPRLVKLLETGQVSHIGILVDMDFTDKTDIKTQNLRQISERLNPLGFYQFPQQNDELGIYFENLDYDNPIGVWLMPNNQDEGYLETWIKMTMPTNEQNHFGQIENFIHSLGTSHFKNPTTSLDKARIYTWLATQSKPTQDLSKALALADPNTATYQNFKNWLITTFG</sequence>
<dbReference type="Proteomes" id="UP001139238">
    <property type="component" value="Unassembled WGS sequence"/>
</dbReference>
<evidence type="ECO:0000313" key="1">
    <source>
        <dbReference type="EMBL" id="MCG8146955.1"/>
    </source>
</evidence>
<dbReference type="InterPro" id="IPR024508">
    <property type="entry name" value="DUF3226"/>
</dbReference>
<dbReference type="AlphaFoldDB" id="A0A9X2A0L0"/>
<name>A0A9X2A0L0_9GAMM</name>
<keyword evidence="2" id="KW-1185">Reference proteome</keyword>
<organism evidence="1 2">
    <name type="scientific">Moraxella tetraodonis</name>
    <dbReference type="NCBI Taxonomy" id="2767221"/>
    <lineage>
        <taxon>Bacteria</taxon>
        <taxon>Pseudomonadati</taxon>
        <taxon>Pseudomonadota</taxon>
        <taxon>Gammaproteobacteria</taxon>
        <taxon>Moraxellales</taxon>
        <taxon>Moraxellaceae</taxon>
        <taxon>Moraxella</taxon>
    </lineage>
</organism>
<evidence type="ECO:0000313" key="2">
    <source>
        <dbReference type="Proteomes" id="UP001139238"/>
    </source>
</evidence>